<name>B1XVD9_POLNS</name>
<dbReference type="EMBL" id="CP001010">
    <property type="protein sequence ID" value="ACB44316.1"/>
    <property type="molecule type" value="Genomic_DNA"/>
</dbReference>
<gene>
    <name evidence="1" type="ordered locus">Pnec_1156</name>
</gene>
<protein>
    <submittedName>
        <fullName evidence="1">MltA-interacting MipA family protein</fullName>
    </submittedName>
</protein>
<dbReference type="HOGENOM" id="CLU_2397123_0_0_4"/>
<organism evidence="1">
    <name type="scientific">Polynucleobacter necessarius subsp. necessarius (strain STIR1)</name>
    <dbReference type="NCBI Taxonomy" id="452638"/>
    <lineage>
        <taxon>Bacteria</taxon>
        <taxon>Pseudomonadati</taxon>
        <taxon>Pseudomonadota</taxon>
        <taxon>Betaproteobacteria</taxon>
        <taxon>Burkholderiales</taxon>
        <taxon>Burkholderiaceae</taxon>
        <taxon>Polynucleobacter</taxon>
    </lineage>
</organism>
<dbReference type="eggNOG" id="COG3713">
    <property type="taxonomic scope" value="Bacteria"/>
</dbReference>
<dbReference type="STRING" id="452638.Pnec_1156"/>
<reference evidence="1" key="1">
    <citation type="submission" date="2008-03" db="EMBL/GenBank/DDBJ databases">
        <title>Complete sequence of Polynucleobacter necessarius STIR1.</title>
        <authorList>
            <consortium name="US DOE Joint Genome Institute"/>
            <person name="Copeland A."/>
            <person name="Lucas S."/>
            <person name="Lapidus A."/>
            <person name="Barry K."/>
            <person name="Detter J.C."/>
            <person name="Glavina del Rio T."/>
            <person name="Hammon N."/>
            <person name="Israni S."/>
            <person name="Dalin E."/>
            <person name="Tice H."/>
            <person name="Pitluck S."/>
            <person name="Chain P."/>
            <person name="Malfatti S."/>
            <person name="Shin M."/>
            <person name="Vergez L."/>
            <person name="Schmutz J."/>
            <person name="Larimer F."/>
            <person name="Land M."/>
            <person name="Hauser L."/>
            <person name="Kyrpides N."/>
            <person name="Kim E."/>
            <person name="Hahn M."/>
            <person name="Richardson P."/>
        </authorList>
    </citation>
    <scope>NUCLEOTIDE SEQUENCE [LARGE SCALE GENOMIC DNA]</scope>
    <source>
        <strain evidence="1">STIR1</strain>
    </source>
</reference>
<dbReference type="OrthoDB" id="8562138at2"/>
<evidence type="ECO:0000313" key="1">
    <source>
        <dbReference type="EMBL" id="ACB44316.1"/>
    </source>
</evidence>
<sequence length="93" mass="10380">MSALIQQKTMKSLMFLLAFAWSILCFAIDSLISPLPDHIVGDIGGAIYTSNLHIGTEGTQSLVLPYGFFDYKHFFLRIDQVGIKTVEMGYGYL</sequence>
<dbReference type="KEGG" id="pne:Pnec_1156"/>
<accession>B1XVD9</accession>
<dbReference type="AlphaFoldDB" id="B1XVD9"/>
<proteinExistence type="predicted"/>